<keyword evidence="3" id="KW-1185">Reference proteome</keyword>
<dbReference type="PANTHER" id="PTHR45784">
    <property type="entry name" value="C-TYPE LECTIN DOMAIN FAMILY 20 MEMBER A-RELATED"/>
    <property type="match status" value="1"/>
</dbReference>
<organism evidence="2 3">
    <name type="scientific">Oreochromis niloticus</name>
    <name type="common">Nile tilapia</name>
    <name type="synonym">Tilapia nilotica</name>
    <dbReference type="NCBI Taxonomy" id="8128"/>
    <lineage>
        <taxon>Eukaryota</taxon>
        <taxon>Metazoa</taxon>
        <taxon>Chordata</taxon>
        <taxon>Craniata</taxon>
        <taxon>Vertebrata</taxon>
        <taxon>Euteleostomi</taxon>
        <taxon>Actinopterygii</taxon>
        <taxon>Neopterygii</taxon>
        <taxon>Teleostei</taxon>
        <taxon>Neoteleostei</taxon>
        <taxon>Acanthomorphata</taxon>
        <taxon>Ovalentaria</taxon>
        <taxon>Cichlomorphae</taxon>
        <taxon>Cichliformes</taxon>
        <taxon>Cichlidae</taxon>
        <taxon>African cichlids</taxon>
        <taxon>Pseudocrenilabrinae</taxon>
        <taxon>Oreochromini</taxon>
        <taxon>Oreochromis</taxon>
    </lineage>
</organism>
<dbReference type="InterPro" id="IPR016186">
    <property type="entry name" value="C-type_lectin-like/link_sf"/>
</dbReference>
<name>A0A669C0K7_ORENI</name>
<feature type="domain" description="C-type lectin" evidence="1">
    <location>
        <begin position="289"/>
        <end position="404"/>
    </location>
</feature>
<proteinExistence type="predicted"/>
<accession>A0A669C0K7</accession>
<evidence type="ECO:0000259" key="1">
    <source>
        <dbReference type="PROSITE" id="PS50041"/>
    </source>
</evidence>
<evidence type="ECO:0000313" key="2">
    <source>
        <dbReference type="Ensembl" id="ENSONIP00000041123.1"/>
    </source>
</evidence>
<dbReference type="Proteomes" id="UP000005207">
    <property type="component" value="Linkage group LG3"/>
</dbReference>
<dbReference type="InterPro" id="IPR001304">
    <property type="entry name" value="C-type_lectin-like"/>
</dbReference>
<dbReference type="SUPFAM" id="SSF56436">
    <property type="entry name" value="C-type lectin-like"/>
    <property type="match status" value="3"/>
</dbReference>
<dbReference type="AlphaFoldDB" id="A0A669C0K7"/>
<dbReference type="SMART" id="SM00034">
    <property type="entry name" value="CLECT"/>
    <property type="match status" value="3"/>
</dbReference>
<dbReference type="GeneTree" id="ENSGT01100000263473"/>
<feature type="domain" description="C-type lectin" evidence="1">
    <location>
        <begin position="178"/>
        <end position="290"/>
    </location>
</feature>
<evidence type="ECO:0000313" key="3">
    <source>
        <dbReference type="Proteomes" id="UP000005207"/>
    </source>
</evidence>
<reference evidence="2" key="3">
    <citation type="submission" date="2025-09" db="UniProtKB">
        <authorList>
            <consortium name="Ensembl"/>
        </authorList>
    </citation>
    <scope>IDENTIFICATION</scope>
</reference>
<reference evidence="3" key="1">
    <citation type="submission" date="2012-01" db="EMBL/GenBank/DDBJ databases">
        <title>The Genome Sequence of Oreochromis niloticus (Nile Tilapia).</title>
        <authorList>
            <consortium name="Broad Institute Genome Assembly Team"/>
            <consortium name="Broad Institute Sequencing Platform"/>
            <person name="Di Palma F."/>
            <person name="Johnson J."/>
            <person name="Lander E.S."/>
            <person name="Lindblad-Toh K."/>
        </authorList>
    </citation>
    <scope>NUCLEOTIDE SEQUENCE [LARGE SCALE GENOMIC DNA]</scope>
</reference>
<feature type="domain" description="C-type lectin" evidence="1">
    <location>
        <begin position="63"/>
        <end position="173"/>
    </location>
</feature>
<dbReference type="PROSITE" id="PS50041">
    <property type="entry name" value="C_TYPE_LECTIN_2"/>
    <property type="match status" value="3"/>
</dbReference>
<gene>
    <name evidence="2" type="primary">LOC100711776</name>
</gene>
<protein>
    <recommendedName>
        <fullName evidence="1">C-type lectin domain-containing protein</fullName>
    </recommendedName>
</protein>
<sequence length="406" mass="47858">MLTFGKQDLCGGVAYIYLTAVFMNTLSRDIKERTNQISKMQWSLYLLILMGQCCFFTCRLYEYHFIAENKSWYEAQRYCREKYTDLAKVFDMTDMSRLRNSTQNQGEAWIGLNNNTGGNRMWHWSLPGVEYIQNDSSWNLSGRAYWEYPGNCVRKRDKLADVSCNTMTWFICYDEMKKDNKTLYLITTPMNWTQAQTYCRYNHTDLASGLDQVDGEEMKALFAGRVMSVWIGLFRDSWRWSDGSDFSFRYWDMQLFNDEQSNKTCAMTLLNRSGKWSSDECDKEKPFFCYDDNLILVGENKTWEEALYYCRENYNDLVSITNSDEQNWIQEKVKEANSTYVWLGLRYTCTLGFWFWVTDEVVKYKNWGSDVTTDGCDMSGAINAGSPHEWSKQADNKKFNFICSKK</sequence>
<dbReference type="CDD" id="cd00037">
    <property type="entry name" value="CLECT"/>
    <property type="match status" value="1"/>
</dbReference>
<dbReference type="Gene3D" id="3.10.100.10">
    <property type="entry name" value="Mannose-Binding Protein A, subunit A"/>
    <property type="match status" value="3"/>
</dbReference>
<dbReference type="InterPro" id="IPR016187">
    <property type="entry name" value="CTDL_fold"/>
</dbReference>
<dbReference type="Ensembl" id="ENSONIT00000071083.1">
    <property type="protein sequence ID" value="ENSONIP00000041123.1"/>
    <property type="gene ID" value="ENSONIG00000035811.1"/>
</dbReference>
<dbReference type="PANTHER" id="PTHR45784:SF3">
    <property type="entry name" value="C-TYPE LECTIN DOMAIN FAMILY 4 MEMBER K-LIKE-RELATED"/>
    <property type="match status" value="1"/>
</dbReference>
<dbReference type="Pfam" id="PF00059">
    <property type="entry name" value="Lectin_C"/>
    <property type="match status" value="3"/>
</dbReference>
<reference evidence="2" key="2">
    <citation type="submission" date="2025-08" db="UniProtKB">
        <authorList>
            <consortium name="Ensembl"/>
        </authorList>
    </citation>
    <scope>IDENTIFICATION</scope>
</reference>